<proteinExistence type="predicted"/>
<dbReference type="Gene3D" id="3.40.50.2000">
    <property type="entry name" value="Glycogen Phosphorylase B"/>
    <property type="match status" value="2"/>
</dbReference>
<dbReference type="EMBL" id="BMCP01000003">
    <property type="protein sequence ID" value="GGE48828.1"/>
    <property type="molecule type" value="Genomic_DNA"/>
</dbReference>
<feature type="chain" id="PRO_5035166678" evidence="1">
    <location>
        <begin position="23"/>
        <end position="375"/>
    </location>
</feature>
<keyword evidence="4" id="KW-0808">Transferase</keyword>
<feature type="domain" description="Glycosyl transferase family 1" evidence="2">
    <location>
        <begin position="185"/>
        <end position="352"/>
    </location>
</feature>
<dbReference type="PANTHER" id="PTHR12526:SF630">
    <property type="entry name" value="GLYCOSYLTRANSFERASE"/>
    <property type="match status" value="1"/>
</dbReference>
<evidence type="ECO:0000313" key="5">
    <source>
        <dbReference type="Proteomes" id="UP000602745"/>
    </source>
</evidence>
<dbReference type="InterPro" id="IPR001296">
    <property type="entry name" value="Glyco_trans_1"/>
</dbReference>
<dbReference type="AlphaFoldDB" id="A0A8J2YKJ8"/>
<keyword evidence="5" id="KW-1185">Reference proteome</keyword>
<sequence>MAQTPRALKIAIFVSFANVAGAQIAALRLAHGLKDKGHDVTVRFLYEQVPVNSTDHPHEVVLKTARPGVKGYLKIVRTVYQTLKREKPDVVLTFLPLACVIGQTCAWAAGIKTRVVSHRMPINTASSVMRKLDLLLAWAGAYTKVICVSNAVRATCRNYPKWLLDRTVVVHNGLLGFVPSLLSKADARARFGIPADQFTLVAIGRFVPQKHYPLMLEVVSRLDDVLLVIGGDGFLRQSLEAEIARLGIGHKVKLLGNVGRADVPDLLQAGDAFIQTSTYEGQSNTVLEGLTAGIPMVLHDVPEQRETIEDPQTGKLAGELVPLNDVDGWVAAIERLRRDTSSRDAASEQARRQAQLFTYDRMIDGFNRTLQPEQP</sequence>
<dbReference type="Pfam" id="PF00534">
    <property type="entry name" value="Glycos_transf_1"/>
    <property type="match status" value="1"/>
</dbReference>
<evidence type="ECO:0000256" key="1">
    <source>
        <dbReference type="SAM" id="SignalP"/>
    </source>
</evidence>
<feature type="domain" description="Glycosyltransferase subfamily 4-like N-terminal" evidence="3">
    <location>
        <begin position="21"/>
        <end position="173"/>
    </location>
</feature>
<dbReference type="RefSeq" id="WP_188410380.1">
    <property type="nucleotide sequence ID" value="NZ_BMCP01000003.1"/>
</dbReference>
<evidence type="ECO:0000313" key="4">
    <source>
        <dbReference type="EMBL" id="GGE48828.1"/>
    </source>
</evidence>
<organism evidence="4 5">
    <name type="scientific">Agaricicola taiwanensis</name>
    <dbReference type="NCBI Taxonomy" id="591372"/>
    <lineage>
        <taxon>Bacteria</taxon>
        <taxon>Pseudomonadati</taxon>
        <taxon>Pseudomonadota</taxon>
        <taxon>Alphaproteobacteria</taxon>
        <taxon>Rhodobacterales</taxon>
        <taxon>Paracoccaceae</taxon>
        <taxon>Agaricicola</taxon>
    </lineage>
</organism>
<gene>
    <name evidence="4" type="ORF">GCM10007276_27500</name>
</gene>
<dbReference type="Pfam" id="PF13439">
    <property type="entry name" value="Glyco_transf_4"/>
    <property type="match status" value="1"/>
</dbReference>
<evidence type="ECO:0000259" key="3">
    <source>
        <dbReference type="Pfam" id="PF13439"/>
    </source>
</evidence>
<dbReference type="InterPro" id="IPR028098">
    <property type="entry name" value="Glyco_trans_4-like_N"/>
</dbReference>
<dbReference type="SUPFAM" id="SSF53756">
    <property type="entry name" value="UDP-Glycosyltransferase/glycogen phosphorylase"/>
    <property type="match status" value="1"/>
</dbReference>
<protein>
    <submittedName>
        <fullName evidence="4">Glycosyl transferase</fullName>
    </submittedName>
</protein>
<reference evidence="4" key="2">
    <citation type="submission" date="2020-09" db="EMBL/GenBank/DDBJ databases">
        <authorList>
            <person name="Sun Q."/>
            <person name="Sedlacek I."/>
        </authorList>
    </citation>
    <scope>NUCLEOTIDE SEQUENCE</scope>
    <source>
        <strain evidence="4">CCM 7684</strain>
    </source>
</reference>
<accession>A0A8J2YKJ8</accession>
<comment type="caution">
    <text evidence="4">The sequence shown here is derived from an EMBL/GenBank/DDBJ whole genome shotgun (WGS) entry which is preliminary data.</text>
</comment>
<reference evidence="4" key="1">
    <citation type="journal article" date="2014" name="Int. J. Syst. Evol. Microbiol.">
        <title>Complete genome sequence of Corynebacterium casei LMG S-19264T (=DSM 44701T), isolated from a smear-ripened cheese.</title>
        <authorList>
            <consortium name="US DOE Joint Genome Institute (JGI-PGF)"/>
            <person name="Walter F."/>
            <person name="Albersmeier A."/>
            <person name="Kalinowski J."/>
            <person name="Ruckert C."/>
        </authorList>
    </citation>
    <scope>NUCLEOTIDE SEQUENCE</scope>
    <source>
        <strain evidence="4">CCM 7684</strain>
    </source>
</reference>
<dbReference type="PANTHER" id="PTHR12526">
    <property type="entry name" value="GLYCOSYLTRANSFERASE"/>
    <property type="match status" value="1"/>
</dbReference>
<dbReference type="GO" id="GO:0016757">
    <property type="term" value="F:glycosyltransferase activity"/>
    <property type="evidence" value="ECO:0007669"/>
    <property type="project" value="InterPro"/>
</dbReference>
<evidence type="ECO:0000259" key="2">
    <source>
        <dbReference type="Pfam" id="PF00534"/>
    </source>
</evidence>
<dbReference type="CDD" id="cd03801">
    <property type="entry name" value="GT4_PimA-like"/>
    <property type="match status" value="1"/>
</dbReference>
<feature type="signal peptide" evidence="1">
    <location>
        <begin position="1"/>
        <end position="22"/>
    </location>
</feature>
<dbReference type="Proteomes" id="UP000602745">
    <property type="component" value="Unassembled WGS sequence"/>
</dbReference>
<name>A0A8J2YKJ8_9RHOB</name>
<keyword evidence="1" id="KW-0732">Signal</keyword>